<feature type="domain" description="M23ase beta-sheet core" evidence="2">
    <location>
        <begin position="634"/>
        <end position="728"/>
    </location>
</feature>
<dbReference type="Proteomes" id="UP000050465">
    <property type="component" value="Unassembled WGS sequence"/>
</dbReference>
<dbReference type="PANTHER" id="PTHR21666:SF270">
    <property type="entry name" value="MUREIN HYDROLASE ACTIVATOR ENVC"/>
    <property type="match status" value="1"/>
</dbReference>
<evidence type="ECO:0000259" key="2">
    <source>
        <dbReference type="Pfam" id="PF01551"/>
    </source>
</evidence>
<evidence type="ECO:0000313" key="3">
    <source>
        <dbReference type="EMBL" id="KPQ32546.1"/>
    </source>
</evidence>
<dbReference type="Pfam" id="PF01551">
    <property type="entry name" value="Peptidase_M23"/>
    <property type="match status" value="1"/>
</dbReference>
<dbReference type="InterPro" id="IPR016047">
    <property type="entry name" value="M23ase_b-sheet_dom"/>
</dbReference>
<feature type="chain" id="PRO_5006028068" evidence="1">
    <location>
        <begin position="28"/>
        <end position="737"/>
    </location>
</feature>
<dbReference type="EMBL" id="LJZR01000053">
    <property type="protein sequence ID" value="KPQ32546.1"/>
    <property type="molecule type" value="Genomic_DNA"/>
</dbReference>
<evidence type="ECO:0000256" key="1">
    <source>
        <dbReference type="SAM" id="SignalP"/>
    </source>
</evidence>
<keyword evidence="1" id="KW-0732">Signal</keyword>
<gene>
    <name evidence="3" type="ORF">HLUCCA11_21235</name>
</gene>
<dbReference type="AlphaFoldDB" id="A0A0N8KM24"/>
<dbReference type="STRING" id="1666911.HLUCCA11_21235"/>
<dbReference type="InterPro" id="IPR050570">
    <property type="entry name" value="Cell_wall_metabolism_enzyme"/>
</dbReference>
<feature type="signal peptide" evidence="1">
    <location>
        <begin position="1"/>
        <end position="27"/>
    </location>
</feature>
<dbReference type="PANTHER" id="PTHR21666">
    <property type="entry name" value="PEPTIDASE-RELATED"/>
    <property type="match status" value="1"/>
</dbReference>
<accession>A0A0N8KM24</accession>
<sequence length="737" mass="79269">MVRQIAFVRFLFSVLISCFVWASPALAQTGSVDLSQVTFNSMPAYQEAGDIASAGDLAVELGYDPGRHWEAGDFPSDVFTLGDFQSSFNAQEMNLDQVSQLSGMDLENLRIDEVPFLKGKSFSEVVDAVPALEGFTLKEVPAIAEVFDADASMTIGELIGADELIGEMNFSDLFGEYAISEIPNLELTELSQFQDWQAMTISEVPGLGDIGFGKLSQIPDVFSGVTATHDVTFGPKEHTKTRTKRSITGSNVDGFSVQCVQQRGCAHIELTGAGNMHGAQWIAGGSKEGQQMVNGGEGILGAVNGGREPTGRLPFGDTIKIVLDKTNESEGTAEFALYFRYCYRGIPDLGCTPYFLGPVPMPVLNSKEKGMVITGFLDALGGITSGLAVPKSWEQNKPSNSQEVNDILSKYGISGRSGSRSLCGEGPGGVDFYALAEAIHSIESNVAGDPYTVPGTLYVDGRPYGYPLERGYALGRYQYMSYRSDVAAIISAKSGGAAFLERTFYGQQPTRAEIARYFTSKEQDDLFIRDQTNQIQSLLDQGYSGDRILEIIGQMHFGGDVISNGTLDATNISDGHGTLSLWDYGQITKQVYYETLESSGEASKCGQSTGSYRNPTAGYKPHDFFDPTGIGGRVHKGVDVGGNLGDPVFAADGGTIYIDDHGGESWGLHIIIDHGDSRTLYGHLSSVLVKQGDLVSKGDQIGTIGSTGKSSGPHLHFEVIANGQRIDPDPVVDWNDY</sequence>
<evidence type="ECO:0000313" key="4">
    <source>
        <dbReference type="Proteomes" id="UP000050465"/>
    </source>
</evidence>
<name>A0A0N8KM24_9CYAN</name>
<protein>
    <submittedName>
        <fullName evidence="3">Peptidase family M23</fullName>
    </submittedName>
</protein>
<organism evidence="3 4">
    <name type="scientific">Phormidesmis priestleyi Ana</name>
    <dbReference type="NCBI Taxonomy" id="1666911"/>
    <lineage>
        <taxon>Bacteria</taxon>
        <taxon>Bacillati</taxon>
        <taxon>Cyanobacteriota</taxon>
        <taxon>Cyanophyceae</taxon>
        <taxon>Leptolyngbyales</taxon>
        <taxon>Leptolyngbyaceae</taxon>
        <taxon>Phormidesmis</taxon>
    </lineage>
</organism>
<dbReference type="GO" id="GO:0004222">
    <property type="term" value="F:metalloendopeptidase activity"/>
    <property type="evidence" value="ECO:0007669"/>
    <property type="project" value="TreeGrafter"/>
</dbReference>
<dbReference type="SUPFAM" id="SSF51261">
    <property type="entry name" value="Duplicated hybrid motif"/>
    <property type="match status" value="1"/>
</dbReference>
<reference evidence="3 4" key="1">
    <citation type="submission" date="2015-09" db="EMBL/GenBank/DDBJ databases">
        <title>Identification and resolution of microdiversity through metagenomic sequencing of parallel consortia.</title>
        <authorList>
            <person name="Nelson W.C."/>
            <person name="Romine M.F."/>
            <person name="Lindemann S.R."/>
        </authorList>
    </citation>
    <scope>NUCLEOTIDE SEQUENCE [LARGE SCALE GENOMIC DNA]</scope>
    <source>
        <strain evidence="3">Ana</strain>
    </source>
</reference>
<dbReference type="PATRIC" id="fig|1666911.3.peg.3205"/>
<dbReference type="InterPro" id="IPR011055">
    <property type="entry name" value="Dup_hybrid_motif"/>
</dbReference>
<dbReference type="Gene3D" id="2.70.70.10">
    <property type="entry name" value="Glucose Permease (Domain IIA)"/>
    <property type="match status" value="1"/>
</dbReference>
<comment type="caution">
    <text evidence="3">The sequence shown here is derived from an EMBL/GenBank/DDBJ whole genome shotgun (WGS) entry which is preliminary data.</text>
</comment>
<dbReference type="CDD" id="cd12797">
    <property type="entry name" value="M23_peptidase"/>
    <property type="match status" value="1"/>
</dbReference>
<proteinExistence type="predicted"/>